<dbReference type="Gene3D" id="2.40.50.140">
    <property type="entry name" value="Nucleic acid-binding proteins"/>
    <property type="match status" value="1"/>
</dbReference>
<comment type="similarity">
    <text evidence="2">Belongs to the replication factor A protein 3 family.</text>
</comment>
<evidence type="ECO:0000256" key="2">
    <source>
        <dbReference type="ARBA" id="ARBA00009761"/>
    </source>
</evidence>
<dbReference type="GO" id="GO:0035861">
    <property type="term" value="C:site of double-strand break"/>
    <property type="evidence" value="ECO:0007669"/>
    <property type="project" value="TreeGrafter"/>
</dbReference>
<dbReference type="STRING" id="1314785.A0A165DBT5"/>
<dbReference type="InterPro" id="IPR013970">
    <property type="entry name" value="Rfa2"/>
</dbReference>
<dbReference type="InParanoid" id="A0A165DBT5"/>
<evidence type="ECO:0000256" key="1">
    <source>
        <dbReference type="ARBA" id="ARBA00004123"/>
    </source>
</evidence>
<dbReference type="GeneID" id="63831586"/>
<dbReference type="CDD" id="cd04479">
    <property type="entry name" value="RPA3"/>
    <property type="match status" value="1"/>
</dbReference>
<organism evidence="4 5">
    <name type="scientific">Laetiporus sulphureus 93-53</name>
    <dbReference type="NCBI Taxonomy" id="1314785"/>
    <lineage>
        <taxon>Eukaryota</taxon>
        <taxon>Fungi</taxon>
        <taxon>Dikarya</taxon>
        <taxon>Basidiomycota</taxon>
        <taxon>Agaricomycotina</taxon>
        <taxon>Agaricomycetes</taxon>
        <taxon>Polyporales</taxon>
        <taxon>Laetiporus</taxon>
    </lineage>
</organism>
<dbReference type="PANTHER" id="PTHR15114">
    <property type="entry name" value="REPLICATION PROTEIN A3"/>
    <property type="match status" value="1"/>
</dbReference>
<dbReference type="GO" id="GO:0005662">
    <property type="term" value="C:DNA replication factor A complex"/>
    <property type="evidence" value="ECO:0007669"/>
    <property type="project" value="TreeGrafter"/>
</dbReference>
<protein>
    <submittedName>
        <fullName evidence="4">Replication factor A protein 3</fullName>
    </submittedName>
</protein>
<dbReference type="GO" id="GO:0006289">
    <property type="term" value="P:nucleotide-excision repair"/>
    <property type="evidence" value="ECO:0007669"/>
    <property type="project" value="TreeGrafter"/>
</dbReference>
<keyword evidence="5" id="KW-1185">Reference proteome</keyword>
<dbReference type="GO" id="GO:0003697">
    <property type="term" value="F:single-stranded DNA binding"/>
    <property type="evidence" value="ECO:0007669"/>
    <property type="project" value="TreeGrafter"/>
</dbReference>
<dbReference type="SUPFAM" id="SSF50249">
    <property type="entry name" value="Nucleic acid-binding proteins"/>
    <property type="match status" value="1"/>
</dbReference>
<dbReference type="GO" id="GO:0000724">
    <property type="term" value="P:double-strand break repair via homologous recombination"/>
    <property type="evidence" value="ECO:0007669"/>
    <property type="project" value="TreeGrafter"/>
</dbReference>
<dbReference type="RefSeq" id="XP_040762250.1">
    <property type="nucleotide sequence ID" value="XM_040914559.1"/>
</dbReference>
<reference evidence="4 5" key="1">
    <citation type="journal article" date="2016" name="Mol. Biol. Evol.">
        <title>Comparative Genomics of Early-Diverging Mushroom-Forming Fungi Provides Insights into the Origins of Lignocellulose Decay Capabilities.</title>
        <authorList>
            <person name="Nagy L.G."/>
            <person name="Riley R."/>
            <person name="Tritt A."/>
            <person name="Adam C."/>
            <person name="Daum C."/>
            <person name="Floudas D."/>
            <person name="Sun H."/>
            <person name="Yadav J.S."/>
            <person name="Pangilinan J."/>
            <person name="Larsson K.H."/>
            <person name="Matsuura K."/>
            <person name="Barry K."/>
            <person name="Labutti K."/>
            <person name="Kuo R."/>
            <person name="Ohm R.A."/>
            <person name="Bhattacharya S.S."/>
            <person name="Shirouzu T."/>
            <person name="Yoshinaga Y."/>
            <person name="Martin F.M."/>
            <person name="Grigoriev I.V."/>
            <person name="Hibbett D.S."/>
        </authorList>
    </citation>
    <scope>NUCLEOTIDE SEQUENCE [LARGE SCALE GENOMIC DNA]</scope>
    <source>
        <strain evidence="4 5">93-53</strain>
    </source>
</reference>
<evidence type="ECO:0000313" key="5">
    <source>
        <dbReference type="Proteomes" id="UP000076871"/>
    </source>
</evidence>
<evidence type="ECO:0000313" key="4">
    <source>
        <dbReference type="EMBL" id="KZT04510.1"/>
    </source>
</evidence>
<keyword evidence="3" id="KW-0539">Nucleus</keyword>
<comment type="subcellular location">
    <subcellularLocation>
        <location evidence="1">Nucleus</location>
    </subcellularLocation>
</comment>
<dbReference type="GO" id="GO:0006298">
    <property type="term" value="P:mismatch repair"/>
    <property type="evidence" value="ECO:0007669"/>
    <property type="project" value="TreeGrafter"/>
</dbReference>
<dbReference type="AlphaFoldDB" id="A0A165DBT5"/>
<dbReference type="OrthoDB" id="188186at2759"/>
<gene>
    <name evidence="4" type="ORF">LAESUDRAFT_814105</name>
</gene>
<dbReference type="PANTHER" id="PTHR15114:SF1">
    <property type="entry name" value="REPLICATION PROTEIN A 14 KDA SUBUNIT"/>
    <property type="match status" value="1"/>
</dbReference>
<dbReference type="InterPro" id="IPR012340">
    <property type="entry name" value="NA-bd_OB-fold"/>
</dbReference>
<proteinExistence type="inferred from homology"/>
<accession>A0A165DBT5</accession>
<dbReference type="Pfam" id="PF08661">
    <property type="entry name" value="Rep_fac-A_3"/>
    <property type="match status" value="1"/>
</dbReference>
<name>A0A165DBT5_9APHY</name>
<evidence type="ECO:0000256" key="3">
    <source>
        <dbReference type="ARBA" id="ARBA00023242"/>
    </source>
</evidence>
<dbReference type="Proteomes" id="UP000076871">
    <property type="component" value="Unassembled WGS sequence"/>
</dbReference>
<dbReference type="EMBL" id="KV427636">
    <property type="protein sequence ID" value="KZT04510.1"/>
    <property type="molecule type" value="Genomic_DNA"/>
</dbReference>
<dbReference type="GO" id="GO:0006284">
    <property type="term" value="P:base-excision repair"/>
    <property type="evidence" value="ECO:0007669"/>
    <property type="project" value="TreeGrafter"/>
</dbReference>
<dbReference type="GO" id="GO:0006260">
    <property type="term" value="P:DNA replication"/>
    <property type="evidence" value="ECO:0007669"/>
    <property type="project" value="InterPro"/>
</dbReference>
<sequence length="120" mass="13223">MSENISPRVNAARMQSYIGRIVRLMGRVVRAGPEIPGQEPTAILEASDKGEVVVILNSMSDSPSTTINSAYVEIVGSVQDERTIKMMTCINLGNELDMDLVNDVVELWHDPRFVKMVGFA</sequence>
<dbReference type="GO" id="GO:0003684">
    <property type="term" value="F:damaged DNA binding"/>
    <property type="evidence" value="ECO:0007669"/>
    <property type="project" value="TreeGrafter"/>
</dbReference>